<protein>
    <submittedName>
        <fullName evidence="4">Hydrogenase maturation protein HypF</fullName>
    </submittedName>
</protein>
<dbReference type="Pfam" id="PF22521">
    <property type="entry name" value="HypF_C_2"/>
    <property type="match status" value="1"/>
</dbReference>
<comment type="caution">
    <text evidence="4">The sequence shown here is derived from an EMBL/GenBank/DDBJ whole genome shotgun (WGS) entry which is preliminary data.</text>
</comment>
<evidence type="ECO:0000259" key="2">
    <source>
        <dbReference type="Pfam" id="PF17788"/>
    </source>
</evidence>
<dbReference type="PANTHER" id="PTHR42959">
    <property type="entry name" value="CARBAMOYLTRANSFERASE"/>
    <property type="match status" value="1"/>
</dbReference>
<dbReference type="Pfam" id="PF17788">
    <property type="entry name" value="HypF_C"/>
    <property type="match status" value="1"/>
</dbReference>
<dbReference type="GO" id="GO:0008270">
    <property type="term" value="F:zinc ion binding"/>
    <property type="evidence" value="ECO:0007669"/>
    <property type="project" value="TreeGrafter"/>
</dbReference>
<evidence type="ECO:0000259" key="3">
    <source>
        <dbReference type="Pfam" id="PF22521"/>
    </source>
</evidence>
<dbReference type="InterPro" id="IPR041440">
    <property type="entry name" value="HypF_C"/>
</dbReference>
<evidence type="ECO:0000256" key="1">
    <source>
        <dbReference type="ARBA" id="ARBA00008097"/>
    </source>
</evidence>
<dbReference type="Proteomes" id="UP000249633">
    <property type="component" value="Unassembled WGS sequence"/>
</dbReference>
<dbReference type="PANTHER" id="PTHR42959:SF1">
    <property type="entry name" value="CARBAMOYLTRANSFERASE HYPF"/>
    <property type="match status" value="1"/>
</dbReference>
<evidence type="ECO:0000313" key="5">
    <source>
        <dbReference type="Proteomes" id="UP000249633"/>
    </source>
</evidence>
<dbReference type="Gene3D" id="3.30.420.40">
    <property type="match status" value="1"/>
</dbReference>
<dbReference type="EMBL" id="QFOD01000008">
    <property type="protein sequence ID" value="PZP32539.1"/>
    <property type="molecule type" value="Genomic_DNA"/>
</dbReference>
<gene>
    <name evidence="4" type="ORF">DI603_10030</name>
</gene>
<dbReference type="Gene3D" id="3.30.420.360">
    <property type="match status" value="1"/>
</dbReference>
<sequence length="405" mass="41744">MRLQRLPRAAPYPVLACGAYLKNQAALLLGDELWWSPLHGDLGTADAQQALAASLQALAALARARGATPAAVAHDRHPDFPSTRLAVQWAARLGVPALAVQHHHAHLAVVQAEQGWGLAGDEAPLLGLALDGVGLGDDGLAWGGELLRVSGGRMRRLAHLPLLALPGGDAAAREPWRMAAAVLQWLGRPQDIVTELPARCGVRPEAARVVAQMLARDLHCPRSSGAGRWFDAAAALLGLAPLRQAEAEAAIALERAATDWLASQPEPAWTSAAVSAGVEAALDLRPLFAQLLTLEGPQRAGQGAALFHLALAQGLVAAAAQAHLAPETPARRELVLAGGCFFNTLLRERLVAGLAAHGLRACLPGPAGCGDAGLAAGQAWAAALQLAEAGPAAASAPPEESFTCA</sequence>
<dbReference type="AlphaFoldDB" id="A0A2W5FSL9"/>
<dbReference type="GO" id="GO:0051604">
    <property type="term" value="P:protein maturation"/>
    <property type="evidence" value="ECO:0007669"/>
    <property type="project" value="TreeGrafter"/>
</dbReference>
<reference evidence="4 5" key="1">
    <citation type="submission" date="2017-08" db="EMBL/GenBank/DDBJ databases">
        <title>Infants hospitalized years apart are colonized by the same room-sourced microbial strains.</title>
        <authorList>
            <person name="Brooks B."/>
            <person name="Olm M.R."/>
            <person name="Firek B.A."/>
            <person name="Baker R."/>
            <person name="Thomas B.C."/>
            <person name="Morowitz M.J."/>
            <person name="Banfield J.F."/>
        </authorList>
    </citation>
    <scope>NUCLEOTIDE SEQUENCE [LARGE SCALE GENOMIC DNA]</scope>
    <source>
        <strain evidence="4">S2_012_000_R2_81</strain>
    </source>
</reference>
<organism evidence="4 5">
    <name type="scientific">Roseateles depolymerans</name>
    <dbReference type="NCBI Taxonomy" id="76731"/>
    <lineage>
        <taxon>Bacteria</taxon>
        <taxon>Pseudomonadati</taxon>
        <taxon>Pseudomonadota</taxon>
        <taxon>Betaproteobacteria</taxon>
        <taxon>Burkholderiales</taxon>
        <taxon>Sphaerotilaceae</taxon>
        <taxon>Roseateles</taxon>
    </lineage>
</organism>
<comment type="similarity">
    <text evidence="1">Belongs to the carbamoyltransferase HypF family.</text>
</comment>
<dbReference type="GO" id="GO:0016743">
    <property type="term" value="F:carboxyl- or carbamoyltransferase activity"/>
    <property type="evidence" value="ECO:0007669"/>
    <property type="project" value="TreeGrafter"/>
</dbReference>
<evidence type="ECO:0000313" key="4">
    <source>
        <dbReference type="EMBL" id="PZP32539.1"/>
    </source>
</evidence>
<proteinExistence type="inferred from homology"/>
<dbReference type="InterPro" id="IPR051060">
    <property type="entry name" value="Carbamoyltrans_HypF-like"/>
</dbReference>
<feature type="domain" description="Carbamoyltransferase Kae1-like" evidence="3">
    <location>
        <begin position="127"/>
        <end position="378"/>
    </location>
</feature>
<dbReference type="InterPro" id="IPR055128">
    <property type="entry name" value="HypF_C_2"/>
</dbReference>
<feature type="domain" description="HypF Kae1-like" evidence="2">
    <location>
        <begin position="13"/>
        <end position="113"/>
    </location>
</feature>
<accession>A0A2W5FSL9</accession>
<name>A0A2W5FSL9_9BURK</name>